<comment type="caution">
    <text evidence="2">The sequence shown here is derived from an EMBL/GenBank/DDBJ whole genome shotgun (WGS) entry which is preliminary data.</text>
</comment>
<dbReference type="Proteomes" id="UP000729402">
    <property type="component" value="Unassembled WGS sequence"/>
</dbReference>
<accession>A0A8J5SYS1</accession>
<feature type="compositionally biased region" description="Pro residues" evidence="1">
    <location>
        <begin position="96"/>
        <end position="105"/>
    </location>
</feature>
<evidence type="ECO:0000256" key="1">
    <source>
        <dbReference type="SAM" id="MobiDB-lite"/>
    </source>
</evidence>
<organism evidence="2 3">
    <name type="scientific">Zizania palustris</name>
    <name type="common">Northern wild rice</name>
    <dbReference type="NCBI Taxonomy" id="103762"/>
    <lineage>
        <taxon>Eukaryota</taxon>
        <taxon>Viridiplantae</taxon>
        <taxon>Streptophyta</taxon>
        <taxon>Embryophyta</taxon>
        <taxon>Tracheophyta</taxon>
        <taxon>Spermatophyta</taxon>
        <taxon>Magnoliopsida</taxon>
        <taxon>Liliopsida</taxon>
        <taxon>Poales</taxon>
        <taxon>Poaceae</taxon>
        <taxon>BOP clade</taxon>
        <taxon>Oryzoideae</taxon>
        <taxon>Oryzeae</taxon>
        <taxon>Zizaniinae</taxon>
        <taxon>Zizania</taxon>
    </lineage>
</organism>
<keyword evidence="3" id="KW-1185">Reference proteome</keyword>
<feature type="compositionally biased region" description="Basic residues" evidence="1">
    <location>
        <begin position="71"/>
        <end position="80"/>
    </location>
</feature>
<feature type="compositionally biased region" description="Polar residues" evidence="1">
    <location>
        <begin position="39"/>
        <end position="56"/>
    </location>
</feature>
<reference evidence="2" key="1">
    <citation type="journal article" date="2021" name="bioRxiv">
        <title>Whole Genome Assembly and Annotation of Northern Wild Rice, Zizania palustris L., Supports a Whole Genome Duplication in the Zizania Genus.</title>
        <authorList>
            <person name="Haas M."/>
            <person name="Kono T."/>
            <person name="Macchietto M."/>
            <person name="Millas R."/>
            <person name="McGilp L."/>
            <person name="Shao M."/>
            <person name="Duquette J."/>
            <person name="Hirsch C.N."/>
            <person name="Kimball J."/>
        </authorList>
    </citation>
    <scope>NUCLEOTIDE SEQUENCE</scope>
    <source>
        <tissue evidence="2">Fresh leaf tissue</tissue>
    </source>
</reference>
<proteinExistence type="predicted"/>
<feature type="region of interest" description="Disordered" evidence="1">
    <location>
        <begin position="38"/>
        <end position="105"/>
    </location>
</feature>
<dbReference type="EMBL" id="JAAALK010000085">
    <property type="protein sequence ID" value="KAG8083555.1"/>
    <property type="molecule type" value="Genomic_DNA"/>
</dbReference>
<evidence type="ECO:0000313" key="3">
    <source>
        <dbReference type="Proteomes" id="UP000729402"/>
    </source>
</evidence>
<sequence length="105" mass="11155">MSHAATIVAMKTPLPNFIATRYELLKEEMRLGAAAKAEATSSLFTTANKSTCSGQNCRGDGRGDGASSSNKPKKNWKKKSGNNNYNNGHNGGLSPMPHPSFPFGP</sequence>
<gene>
    <name evidence="2" type="ORF">GUJ93_ZPchr0015g6764</name>
</gene>
<reference evidence="2" key="2">
    <citation type="submission" date="2021-02" db="EMBL/GenBank/DDBJ databases">
        <authorList>
            <person name="Kimball J.A."/>
            <person name="Haas M.W."/>
            <person name="Macchietto M."/>
            <person name="Kono T."/>
            <person name="Duquette J."/>
            <person name="Shao M."/>
        </authorList>
    </citation>
    <scope>NUCLEOTIDE SEQUENCE</scope>
    <source>
        <tissue evidence="2">Fresh leaf tissue</tissue>
    </source>
</reference>
<evidence type="ECO:0000313" key="2">
    <source>
        <dbReference type="EMBL" id="KAG8083555.1"/>
    </source>
</evidence>
<name>A0A8J5SYS1_ZIZPA</name>
<dbReference type="AlphaFoldDB" id="A0A8J5SYS1"/>
<protein>
    <submittedName>
        <fullName evidence="2">Uncharacterized protein</fullName>
    </submittedName>
</protein>